<proteinExistence type="predicted"/>
<dbReference type="Proteomes" id="UP000504636">
    <property type="component" value="Unplaced"/>
</dbReference>
<dbReference type="GeneID" id="54461339"/>
<feature type="region of interest" description="Disordered" evidence="1">
    <location>
        <begin position="64"/>
        <end position="117"/>
    </location>
</feature>
<evidence type="ECO:0000313" key="3">
    <source>
        <dbReference type="Proteomes" id="UP000504636"/>
    </source>
</evidence>
<accession>A0A6A6YH73</accession>
<keyword evidence="3" id="KW-1185">Reference proteome</keyword>
<dbReference type="RefSeq" id="XP_033575074.1">
    <property type="nucleotide sequence ID" value="XM_033720446.1"/>
</dbReference>
<reference evidence="4" key="2">
    <citation type="submission" date="2020-04" db="EMBL/GenBank/DDBJ databases">
        <authorList>
            <consortium name="NCBI Genome Project"/>
        </authorList>
    </citation>
    <scope>NUCLEOTIDE SEQUENCE</scope>
    <source>
        <strain evidence="4">CBS 304.34</strain>
    </source>
</reference>
<evidence type="ECO:0000313" key="2">
    <source>
        <dbReference type="EMBL" id="KAF2808110.1"/>
    </source>
</evidence>
<dbReference type="AlphaFoldDB" id="A0A6A6YH73"/>
<evidence type="ECO:0000256" key="1">
    <source>
        <dbReference type="SAM" id="MobiDB-lite"/>
    </source>
</evidence>
<dbReference type="EMBL" id="MU003704">
    <property type="protein sequence ID" value="KAF2808110.1"/>
    <property type="molecule type" value="Genomic_DNA"/>
</dbReference>
<dbReference type="OrthoDB" id="5371646at2759"/>
<sequence>MPSSGQGWTDKEKLAYIIMLLDGTSIDWNKALIPEGRTLIACQKMLQRTKEAVKVELAYLKNGSSSTNATNATNSKSAGTKRSAPKLNAGKKKIAGDENGSKKGQKRTQSVQEDDDEDIDYFVTKKIKIEPKYDEVEEQDIVDDVV</sequence>
<reference evidence="2 4" key="1">
    <citation type="journal article" date="2020" name="Stud. Mycol.">
        <title>101 Dothideomycetes genomes: a test case for predicting lifestyles and emergence of pathogens.</title>
        <authorList>
            <person name="Haridas S."/>
            <person name="Albert R."/>
            <person name="Binder M."/>
            <person name="Bloem J."/>
            <person name="Labutti K."/>
            <person name="Salamov A."/>
            <person name="Andreopoulos B."/>
            <person name="Baker S."/>
            <person name="Barry K."/>
            <person name="Bills G."/>
            <person name="Bluhm B."/>
            <person name="Cannon C."/>
            <person name="Castanera R."/>
            <person name="Culley D."/>
            <person name="Daum C."/>
            <person name="Ezra D."/>
            <person name="Gonzalez J."/>
            <person name="Henrissat B."/>
            <person name="Kuo A."/>
            <person name="Liang C."/>
            <person name="Lipzen A."/>
            <person name="Lutzoni F."/>
            <person name="Magnuson J."/>
            <person name="Mondo S."/>
            <person name="Nolan M."/>
            <person name="Ohm R."/>
            <person name="Pangilinan J."/>
            <person name="Park H.-J."/>
            <person name="Ramirez L."/>
            <person name="Alfaro M."/>
            <person name="Sun H."/>
            <person name="Tritt A."/>
            <person name="Yoshinaga Y."/>
            <person name="Zwiers L.-H."/>
            <person name="Turgeon B."/>
            <person name="Goodwin S."/>
            <person name="Spatafora J."/>
            <person name="Crous P."/>
            <person name="Grigoriev I."/>
        </authorList>
    </citation>
    <scope>NUCLEOTIDE SEQUENCE</scope>
    <source>
        <strain evidence="2 4">CBS 304.34</strain>
    </source>
</reference>
<reference evidence="4" key="3">
    <citation type="submission" date="2025-04" db="UniProtKB">
        <authorList>
            <consortium name="RefSeq"/>
        </authorList>
    </citation>
    <scope>IDENTIFICATION</scope>
    <source>
        <strain evidence="4">CBS 304.34</strain>
    </source>
</reference>
<protein>
    <submittedName>
        <fullName evidence="2 4">Uncharacterized protein</fullName>
    </submittedName>
</protein>
<name>A0A6A6YH73_9PEZI</name>
<evidence type="ECO:0000313" key="4">
    <source>
        <dbReference type="RefSeq" id="XP_033575074.1"/>
    </source>
</evidence>
<organism evidence="2">
    <name type="scientific">Mytilinidion resinicola</name>
    <dbReference type="NCBI Taxonomy" id="574789"/>
    <lineage>
        <taxon>Eukaryota</taxon>
        <taxon>Fungi</taxon>
        <taxon>Dikarya</taxon>
        <taxon>Ascomycota</taxon>
        <taxon>Pezizomycotina</taxon>
        <taxon>Dothideomycetes</taxon>
        <taxon>Pleosporomycetidae</taxon>
        <taxon>Mytilinidiales</taxon>
        <taxon>Mytilinidiaceae</taxon>
        <taxon>Mytilinidion</taxon>
    </lineage>
</organism>
<feature type="compositionally biased region" description="Low complexity" evidence="1">
    <location>
        <begin position="64"/>
        <end position="80"/>
    </location>
</feature>
<gene>
    <name evidence="2 4" type="ORF">BDZ99DRAFT_465007</name>
</gene>